<dbReference type="EMBL" id="BSXG01000034">
    <property type="protein sequence ID" value="GME27138.1"/>
    <property type="molecule type" value="Genomic_DNA"/>
</dbReference>
<proteinExistence type="predicted"/>
<comment type="caution">
    <text evidence="1">The sequence shown here is derived from an EMBL/GenBank/DDBJ whole genome shotgun (WGS) entry which is preliminary data.</text>
</comment>
<evidence type="ECO:0000313" key="1">
    <source>
        <dbReference type="EMBL" id="GME27138.1"/>
    </source>
</evidence>
<name>A0ACB5S2V7_9PEZI</name>
<gene>
    <name evidence="1" type="primary">g3458</name>
    <name evidence="1" type="ORF">NpPPO83_00003458</name>
</gene>
<keyword evidence="2" id="KW-1185">Reference proteome</keyword>
<protein>
    <submittedName>
        <fullName evidence="1">Mfs transporter</fullName>
    </submittedName>
</protein>
<accession>A0ACB5S2V7</accession>
<organism evidence="1 2">
    <name type="scientific">Neofusicoccum parvum</name>
    <dbReference type="NCBI Taxonomy" id="310453"/>
    <lineage>
        <taxon>Eukaryota</taxon>
        <taxon>Fungi</taxon>
        <taxon>Dikarya</taxon>
        <taxon>Ascomycota</taxon>
        <taxon>Pezizomycotina</taxon>
        <taxon>Dothideomycetes</taxon>
        <taxon>Dothideomycetes incertae sedis</taxon>
        <taxon>Botryosphaeriales</taxon>
        <taxon>Botryosphaeriaceae</taxon>
        <taxon>Neofusicoccum</taxon>
    </lineage>
</organism>
<reference evidence="1" key="1">
    <citation type="submission" date="2024-09" db="EMBL/GenBank/DDBJ databases">
        <title>Draft Genome Sequences of Neofusicoccum parvum.</title>
        <authorList>
            <person name="Ashida A."/>
            <person name="Camagna M."/>
            <person name="Tanaka A."/>
            <person name="Takemoto D."/>
        </authorList>
    </citation>
    <scope>NUCLEOTIDE SEQUENCE</scope>
    <source>
        <strain evidence="1">PPO83</strain>
    </source>
</reference>
<sequence>MQSMAPDDAEKGLGATHDQEVRERANATAAAAGWGEEKGDGDIRVLVDAHSSANGIKTTSDGKIVLIPQPSDDSDDPLNWSRLKKHVVFAALIMPSFLADFGISYGAVTFEKQAETWDVSVAKAANSISGAIFMQGVGGLFAVPFTERYGRLPVLFWSQLLALAVVIAATLSPTYAGFTAARTLQGLFNTPPQVIGLTVIHDMFFFHERTRKINIWCISFLFGPLFAPVMSSLILSRIGWREDFGILAGMYGLSLLLVVAIGDETEFDRKSPRNNLKTSGMSGRLALLTGVTGWRTRGRPGLGSVFLDIFQVHIRPQILLPTVGFYMVLIMWTIGFINTLSQILYPAPYFFTPVQVGLFYLAPCLGALVGQLYGHWFNDWLCARYIRKHGGKYRPESRLWGCYVGLVFGVVGLVLYGQALQHQLSWAALAVAYGVYAVAQGNDYAFPPGPTCLVSSLVADSGLLPVSVSVAITAYCLDSFPNHSVIASAIVNMW</sequence>
<evidence type="ECO:0000313" key="2">
    <source>
        <dbReference type="Proteomes" id="UP001165186"/>
    </source>
</evidence>
<dbReference type="Proteomes" id="UP001165186">
    <property type="component" value="Unassembled WGS sequence"/>
</dbReference>